<dbReference type="GO" id="GO:0004126">
    <property type="term" value="F:cytidine deaminase activity"/>
    <property type="evidence" value="ECO:0007669"/>
    <property type="project" value="UniProtKB-EC"/>
</dbReference>
<dbReference type="EC" id="3.5.4.5" evidence="3"/>
<dbReference type="Pfam" id="PF00383">
    <property type="entry name" value="dCMP_cyt_deam_1"/>
    <property type="match status" value="1"/>
</dbReference>
<protein>
    <submittedName>
        <fullName evidence="3">Cytidine deaminase (Cdd)</fullName>
        <ecNumber evidence="3">3.5.4.5</ecNumber>
    </submittedName>
</protein>
<keyword evidence="3" id="KW-0378">Hydrolase</keyword>
<dbReference type="GO" id="GO:0005829">
    <property type="term" value="C:cytosol"/>
    <property type="evidence" value="ECO:0007669"/>
    <property type="project" value="TreeGrafter"/>
</dbReference>
<evidence type="ECO:0000313" key="3">
    <source>
        <dbReference type="EMBL" id="AIE96292.1"/>
    </source>
</evidence>
<dbReference type="NCBIfam" id="NF004064">
    <property type="entry name" value="PRK05578.1"/>
    <property type="match status" value="1"/>
</dbReference>
<dbReference type="GO" id="GO:0055086">
    <property type="term" value="P:nucleobase-containing small molecule metabolic process"/>
    <property type="evidence" value="ECO:0007669"/>
    <property type="project" value="UniProtKB-ARBA"/>
</dbReference>
<dbReference type="SUPFAM" id="SSF53927">
    <property type="entry name" value="Cytidine deaminase-like"/>
    <property type="match status" value="1"/>
</dbReference>
<dbReference type="PROSITE" id="PS51747">
    <property type="entry name" value="CYT_DCMP_DEAMINASES_2"/>
    <property type="match status" value="1"/>
</dbReference>
<dbReference type="Gene3D" id="3.40.140.10">
    <property type="entry name" value="Cytidine Deaminase, domain 2"/>
    <property type="match status" value="1"/>
</dbReference>
<dbReference type="GO" id="GO:0008270">
    <property type="term" value="F:zinc ion binding"/>
    <property type="evidence" value="ECO:0007669"/>
    <property type="project" value="TreeGrafter"/>
</dbReference>
<organism evidence="3">
    <name type="scientific">uncultured marine group II/III euryarchaeote AD1000_77_D05</name>
    <dbReference type="NCBI Taxonomy" id="1457810"/>
    <lineage>
        <taxon>Archaea</taxon>
        <taxon>Methanobacteriati</taxon>
        <taxon>Methanobacteriota</taxon>
        <taxon>environmental samples</taxon>
    </lineage>
</organism>
<feature type="domain" description="CMP/dCMP-type deaminase" evidence="2">
    <location>
        <begin position="31"/>
        <end position="171"/>
    </location>
</feature>
<evidence type="ECO:0000256" key="1">
    <source>
        <dbReference type="ARBA" id="ARBA00006576"/>
    </source>
</evidence>
<comment type="similarity">
    <text evidence="1">Belongs to the cytidine and deoxycytidylate deaminase family.</text>
</comment>
<reference evidence="3" key="1">
    <citation type="journal article" date="2014" name="Genome Biol. Evol.">
        <title>Pangenome evidence for extensive interdomain horizontal transfer affecting lineage core and shell genes in uncultured planktonic thaumarchaeota and euryarchaeota.</title>
        <authorList>
            <person name="Deschamps P."/>
            <person name="Zivanovic Y."/>
            <person name="Moreira D."/>
            <person name="Rodriguez-Valera F."/>
            <person name="Lopez-Garcia P."/>
        </authorList>
    </citation>
    <scope>NUCLEOTIDE SEQUENCE</scope>
</reference>
<name>A0A075G392_9EURY</name>
<dbReference type="CDD" id="cd01283">
    <property type="entry name" value="cytidine_deaminase"/>
    <property type="match status" value="1"/>
</dbReference>
<proteinExistence type="inferred from homology"/>
<dbReference type="InterPro" id="IPR002125">
    <property type="entry name" value="CMP_dCMP_dom"/>
</dbReference>
<dbReference type="EMBL" id="KF900475">
    <property type="protein sequence ID" value="AIE96292.1"/>
    <property type="molecule type" value="Genomic_DNA"/>
</dbReference>
<accession>A0A075G392</accession>
<dbReference type="InterPro" id="IPR050202">
    <property type="entry name" value="Cyt/Deoxycyt_deaminase"/>
</dbReference>
<gene>
    <name evidence="3" type="primary">cdd</name>
</gene>
<dbReference type="PANTHER" id="PTHR11644:SF2">
    <property type="entry name" value="CYTIDINE DEAMINASE"/>
    <property type="match status" value="1"/>
</dbReference>
<dbReference type="PANTHER" id="PTHR11644">
    <property type="entry name" value="CYTIDINE DEAMINASE"/>
    <property type="match status" value="1"/>
</dbReference>
<dbReference type="GO" id="GO:0072527">
    <property type="term" value="P:pyrimidine-containing compound metabolic process"/>
    <property type="evidence" value="ECO:0007669"/>
    <property type="project" value="UniProtKB-ARBA"/>
</dbReference>
<sequence>MRCDSSVQFKSEVTTRFMQGERLSMDSTTKNSREELVALALKVSENAVAQHSNFHVGAALETAQGEVFTGCNVESDSYGLTICAERVALTKALSEGEREFTRIAIVGIQHDSEGQPDFDGDSGHPLGPCGACRQLLWDHCRDIEVIGATPEGEVGKVWQLAELLPDAFNYEKKT</sequence>
<evidence type="ECO:0000259" key="2">
    <source>
        <dbReference type="PROSITE" id="PS51747"/>
    </source>
</evidence>
<dbReference type="InterPro" id="IPR016193">
    <property type="entry name" value="Cytidine_deaminase-like"/>
</dbReference>
<dbReference type="AlphaFoldDB" id="A0A075G392"/>